<protein>
    <recommendedName>
        <fullName evidence="1">DUF1918 domain-containing protein</fullName>
    </recommendedName>
</protein>
<dbReference type="OrthoDB" id="4828144at2"/>
<name>A0A1H9KPL1_9PSEU</name>
<dbReference type="STRING" id="402600.SAMN05216188_10758"/>
<dbReference type="Proteomes" id="UP000199352">
    <property type="component" value="Unassembled WGS sequence"/>
</dbReference>
<feature type="domain" description="DUF1918" evidence="1">
    <location>
        <begin position="1"/>
        <end position="52"/>
    </location>
</feature>
<keyword evidence="3" id="KW-1185">Reference proteome</keyword>
<accession>A0A1H9KPL1</accession>
<evidence type="ECO:0000313" key="3">
    <source>
        <dbReference type="Proteomes" id="UP000199352"/>
    </source>
</evidence>
<gene>
    <name evidence="2" type="ORF">SAMN05216188_10758</name>
</gene>
<reference evidence="3" key="1">
    <citation type="submission" date="2016-10" db="EMBL/GenBank/DDBJ databases">
        <authorList>
            <person name="Varghese N."/>
            <person name="Submissions S."/>
        </authorList>
    </citation>
    <scope>NUCLEOTIDE SEQUENCE [LARGE SCALE GENOMIC DNA]</scope>
    <source>
        <strain evidence="3">CGMCC 4.3525</strain>
    </source>
</reference>
<dbReference type="InterPro" id="IPR015035">
    <property type="entry name" value="DUF1918"/>
</dbReference>
<proteinExistence type="predicted"/>
<dbReference type="SUPFAM" id="SSF50118">
    <property type="entry name" value="Cell growth inhibitor/plasmid maintenance toxic component"/>
    <property type="match status" value="1"/>
</dbReference>
<evidence type="ECO:0000259" key="1">
    <source>
        <dbReference type="Pfam" id="PF08940"/>
    </source>
</evidence>
<dbReference type="AlphaFoldDB" id="A0A1H9KPL1"/>
<evidence type="ECO:0000313" key="2">
    <source>
        <dbReference type="EMBL" id="SER00857.1"/>
    </source>
</evidence>
<organism evidence="2 3">
    <name type="scientific">Lentzea xinjiangensis</name>
    <dbReference type="NCBI Taxonomy" id="402600"/>
    <lineage>
        <taxon>Bacteria</taxon>
        <taxon>Bacillati</taxon>
        <taxon>Actinomycetota</taxon>
        <taxon>Actinomycetes</taxon>
        <taxon>Pseudonocardiales</taxon>
        <taxon>Pseudonocardiaceae</taxon>
        <taxon>Lentzea</taxon>
    </lineage>
</organism>
<dbReference type="Pfam" id="PF08940">
    <property type="entry name" value="DUF1918"/>
    <property type="match status" value="1"/>
</dbReference>
<sequence>MKAKAGDWLVEPSGRRGLIAEVRHEDGGPPYVVRWLDTEHEALVFPGPDAHVVTAEDEAARIRAS</sequence>
<dbReference type="Gene3D" id="2.30.30.440">
    <property type="entry name" value="Domain of unknown function DUF1918"/>
    <property type="match status" value="1"/>
</dbReference>
<dbReference type="RefSeq" id="WP_089952171.1">
    <property type="nucleotide sequence ID" value="NZ_FOFR01000007.1"/>
</dbReference>
<dbReference type="EMBL" id="FOFR01000007">
    <property type="protein sequence ID" value="SER00857.1"/>
    <property type="molecule type" value="Genomic_DNA"/>
</dbReference>